<evidence type="ECO:0000256" key="1">
    <source>
        <dbReference type="SAM" id="MobiDB-lite"/>
    </source>
</evidence>
<name>A0A6A4HR71_9AGAR</name>
<reference evidence="2" key="1">
    <citation type="journal article" date="2019" name="Environ. Microbiol.">
        <title>Fungal ecological strategies reflected in gene transcription - a case study of two litter decomposers.</title>
        <authorList>
            <person name="Barbi F."/>
            <person name="Kohler A."/>
            <person name="Barry K."/>
            <person name="Baskaran P."/>
            <person name="Daum C."/>
            <person name="Fauchery L."/>
            <person name="Ihrmark K."/>
            <person name="Kuo A."/>
            <person name="LaButti K."/>
            <person name="Lipzen A."/>
            <person name="Morin E."/>
            <person name="Grigoriev I.V."/>
            <person name="Henrissat B."/>
            <person name="Lindahl B."/>
            <person name="Martin F."/>
        </authorList>
    </citation>
    <scope>NUCLEOTIDE SEQUENCE</scope>
    <source>
        <strain evidence="2">JB14</strain>
    </source>
</reference>
<feature type="region of interest" description="Disordered" evidence="1">
    <location>
        <begin position="1186"/>
        <end position="1275"/>
    </location>
</feature>
<feature type="compositionally biased region" description="Polar residues" evidence="1">
    <location>
        <begin position="1237"/>
        <end position="1267"/>
    </location>
</feature>
<evidence type="ECO:0000313" key="2">
    <source>
        <dbReference type="EMBL" id="KAE9400250.1"/>
    </source>
</evidence>
<feature type="region of interest" description="Disordered" evidence="1">
    <location>
        <begin position="474"/>
        <end position="517"/>
    </location>
</feature>
<feature type="compositionally biased region" description="Polar residues" evidence="1">
    <location>
        <begin position="497"/>
        <end position="509"/>
    </location>
</feature>
<dbReference type="OrthoDB" id="2246127at2759"/>
<feature type="compositionally biased region" description="Acidic residues" evidence="1">
    <location>
        <begin position="116"/>
        <end position="135"/>
    </location>
</feature>
<dbReference type="PANTHER" id="PTHR31912:SF34">
    <property type="entry name" value="NOTOCHORD-RELATED PROTEIN"/>
    <property type="match status" value="1"/>
</dbReference>
<dbReference type="PANTHER" id="PTHR31912">
    <property type="entry name" value="IP13529P"/>
    <property type="match status" value="1"/>
</dbReference>
<dbReference type="AlphaFoldDB" id="A0A6A4HR71"/>
<evidence type="ECO:0000313" key="3">
    <source>
        <dbReference type="Proteomes" id="UP000799118"/>
    </source>
</evidence>
<feature type="compositionally biased region" description="Basic and acidic residues" evidence="1">
    <location>
        <begin position="1"/>
        <end position="11"/>
    </location>
</feature>
<accession>A0A6A4HR71</accession>
<feature type="region of interest" description="Disordered" evidence="1">
    <location>
        <begin position="1090"/>
        <end position="1119"/>
    </location>
</feature>
<organism evidence="2 3">
    <name type="scientific">Gymnopus androsaceus JB14</name>
    <dbReference type="NCBI Taxonomy" id="1447944"/>
    <lineage>
        <taxon>Eukaryota</taxon>
        <taxon>Fungi</taxon>
        <taxon>Dikarya</taxon>
        <taxon>Basidiomycota</taxon>
        <taxon>Agaricomycotina</taxon>
        <taxon>Agaricomycetes</taxon>
        <taxon>Agaricomycetidae</taxon>
        <taxon>Agaricales</taxon>
        <taxon>Marasmiineae</taxon>
        <taxon>Omphalotaceae</taxon>
        <taxon>Gymnopus</taxon>
    </lineage>
</organism>
<gene>
    <name evidence="2" type="ORF">BT96DRAFT_993265</name>
</gene>
<sequence>MRSRQASEHDSANTSSNGATAHIPAVPIMSAADLAALHLMQSFAAPGSHREPLPPLLDFANDPQLATSDFEALHSIDWSNLELEQPEWSGSTEVERMQAINDYMLDIYENGPDNINLDDEPDDEHPDSSDAESDLEYSPMRGLDAFDPYNGLLNKRPRMDLSQKSPEWFPWPNRTSCTLDILMHLPHSVFSVRQLDLFLWLLKVNGTQDATSVKTMKDLDTKLQSLYGIQTYEYKGAFRHTYYVNSIADIISQEMSNPCVRPHLSFYPEDAPSNLTDARQFSRWLKEIPDDELGPMAHIGTEDYFIFEPAMLRSGLEEAVWDDHRTSWHVIQGGGRFEVDQDQFLKSFPVLMSDLANGLYPHLTDVSNIEDFIDKSTNPPIFGQWKLTNPVLGNPWRQKANGAKCLSFPIWLYCNDTSGNTSKHWNEHNSFLFTPAGLPRSESSKEYNVHFLSTLNSAPPLEMLDGKDAAADHACKSAAPAQHVSHNSDGVSDESETGSVGSASTNASKGGQKKKRMQYKESLASMVNQVKQFVKVTWKTSKQRGKHYSLKTQFLEAETLGGLTRIKAKHTETGLKDTYQSFFMNRLLDSYKRHRGLDPHSDTPVKILHVVLLGFIKYLWRDVIENQIKKNPEKKKELATRLSSVDVEGLGLGSKLAGDTLMNYYGSLTGLDFHKIGQVSPFVLKSFVSDECYQTWVSLLKLVPLIWQPEIENLETHIETLKDKIQQFLLHAGKWSIQWFNKPKFHILVHLPEHIRRFGPAMLFATEVFESYNAIICAKSIHSNRLAPSRDIAWAFAKQNRIHHLLSGGIFLDREQIKVDSEASKKFKDPNLPQTEHITQHWVCIGQSAMDVVSWSSDTVGQYLGISDKANEIIPTGACTLDPKSSEQRWANTQTGRITPNTSNFTETEKMVGSFHRAQDMILSNGDKCRMLTYAACSHPALQNFSRNGIAIAQVVETLRLKRSGGFTSSIADSVLVEAVMVRTTSSSHGMPRLMPSSQYFALKPGDLCCTVNVQHDCDQNSCVIENVLPVYQEQKKTSQLKGAVVHKGNLQDKVLNTAQMRDAKYVQKFCIKAVPLSLDHVLEESATREWNAQNRSKAISGQTANTGQHPRSTSTSARSWALSVIPHSPIQRQSSHPSNTVTFPNSPIQPAFMQQQRQSLPPHHIWPTSNPPQYFDNMHHQIPQMHPHPHSHPSQYGERTHPMQMHPHPHSHPSQYSERTHPMGYPSQAMPHPSLHPSQYQQSTHAMGYPTSQAMQNYTRSRLNNRMSEDSDNQ</sequence>
<protein>
    <submittedName>
        <fullName evidence="2">Uncharacterized protein</fullName>
    </submittedName>
</protein>
<keyword evidence="3" id="KW-1185">Reference proteome</keyword>
<dbReference type="Proteomes" id="UP000799118">
    <property type="component" value="Unassembled WGS sequence"/>
</dbReference>
<feature type="region of interest" description="Disordered" evidence="1">
    <location>
        <begin position="111"/>
        <end position="137"/>
    </location>
</feature>
<feature type="region of interest" description="Disordered" evidence="1">
    <location>
        <begin position="1"/>
        <end position="20"/>
    </location>
</feature>
<dbReference type="EMBL" id="ML769459">
    <property type="protein sequence ID" value="KAE9400250.1"/>
    <property type="molecule type" value="Genomic_DNA"/>
</dbReference>
<proteinExistence type="predicted"/>